<comment type="similarity">
    <text evidence="1">Belongs to the DprA/Smf family.</text>
</comment>
<dbReference type="Gene3D" id="3.40.50.450">
    <property type="match status" value="1"/>
</dbReference>
<gene>
    <name evidence="3" type="ORF">METZ01_LOCUS26164</name>
</gene>
<evidence type="ECO:0000256" key="1">
    <source>
        <dbReference type="ARBA" id="ARBA00006525"/>
    </source>
</evidence>
<proteinExistence type="inferred from homology"/>
<evidence type="ECO:0000313" key="3">
    <source>
        <dbReference type="EMBL" id="SUZ73310.1"/>
    </source>
</evidence>
<dbReference type="GO" id="GO:0009294">
    <property type="term" value="P:DNA-mediated transformation"/>
    <property type="evidence" value="ECO:0007669"/>
    <property type="project" value="InterPro"/>
</dbReference>
<protein>
    <recommendedName>
        <fullName evidence="2">Smf/DprA SLOG domain-containing protein</fullName>
    </recommendedName>
</protein>
<organism evidence="3">
    <name type="scientific">marine metagenome</name>
    <dbReference type="NCBI Taxonomy" id="408172"/>
    <lineage>
        <taxon>unclassified sequences</taxon>
        <taxon>metagenomes</taxon>
        <taxon>ecological metagenomes</taxon>
    </lineage>
</organism>
<evidence type="ECO:0000259" key="2">
    <source>
        <dbReference type="Pfam" id="PF02481"/>
    </source>
</evidence>
<dbReference type="SUPFAM" id="SSF102405">
    <property type="entry name" value="MCP/YpsA-like"/>
    <property type="match status" value="1"/>
</dbReference>
<sequence>MGRQRTRQLMAHFGPEVNPFDLSVKELCLVKGISKDIARSIKSYSRFELGEAEVEAACRKNITLITCWNKHYPVLLKKIYDPPILLYCTGQPLQAREDTIAIVGTRRYTAYGKSVTQSITRDLNLAGLTVVSGLARGIDTIAHQETVRNGCRTIAVLGTGLDILYPPGKQAVGLPDLRAGNNYH</sequence>
<dbReference type="AlphaFoldDB" id="A0A381Q2M9"/>
<dbReference type="EMBL" id="UINC01001175">
    <property type="protein sequence ID" value="SUZ73310.1"/>
    <property type="molecule type" value="Genomic_DNA"/>
</dbReference>
<dbReference type="PANTHER" id="PTHR43022">
    <property type="entry name" value="PROTEIN SMF"/>
    <property type="match status" value="1"/>
</dbReference>
<reference evidence="3" key="1">
    <citation type="submission" date="2018-05" db="EMBL/GenBank/DDBJ databases">
        <authorList>
            <person name="Lanie J.A."/>
            <person name="Ng W.-L."/>
            <person name="Kazmierczak K.M."/>
            <person name="Andrzejewski T.M."/>
            <person name="Davidsen T.M."/>
            <person name="Wayne K.J."/>
            <person name="Tettelin H."/>
            <person name="Glass J.I."/>
            <person name="Rusch D."/>
            <person name="Podicherti R."/>
            <person name="Tsui H.-C.T."/>
            <person name="Winkler M.E."/>
        </authorList>
    </citation>
    <scope>NUCLEOTIDE SEQUENCE</scope>
</reference>
<feature type="domain" description="Smf/DprA SLOG" evidence="2">
    <location>
        <begin position="64"/>
        <end position="170"/>
    </location>
</feature>
<accession>A0A381Q2M9</accession>
<dbReference type="InterPro" id="IPR057666">
    <property type="entry name" value="DrpA_SLOG"/>
</dbReference>
<dbReference type="InterPro" id="IPR003488">
    <property type="entry name" value="DprA"/>
</dbReference>
<dbReference type="Pfam" id="PF02481">
    <property type="entry name" value="DNA_processg_A"/>
    <property type="match status" value="1"/>
</dbReference>
<name>A0A381Q2M9_9ZZZZ</name>
<dbReference type="PANTHER" id="PTHR43022:SF1">
    <property type="entry name" value="PROTEIN SMF"/>
    <property type="match status" value="1"/>
</dbReference>